<evidence type="ECO:0000313" key="2">
    <source>
        <dbReference type="Proteomes" id="UP001595953"/>
    </source>
</evidence>
<dbReference type="EMBL" id="JBHSGP010000014">
    <property type="protein sequence ID" value="MFC4722429.1"/>
    <property type="molecule type" value="Genomic_DNA"/>
</dbReference>
<proteinExistence type="predicted"/>
<protein>
    <recommendedName>
        <fullName evidence="3">Nicotinic acid mononucleotide adenyltransferase</fullName>
    </recommendedName>
</protein>
<name>A0ABV9N4N4_9FLAO</name>
<organism evidence="1 2">
    <name type="scientific">Geojedonia litorea</name>
    <dbReference type="NCBI Taxonomy" id="1268269"/>
    <lineage>
        <taxon>Bacteria</taxon>
        <taxon>Pseudomonadati</taxon>
        <taxon>Bacteroidota</taxon>
        <taxon>Flavobacteriia</taxon>
        <taxon>Flavobacteriales</taxon>
        <taxon>Flavobacteriaceae</taxon>
        <taxon>Geojedonia</taxon>
    </lineage>
</organism>
<evidence type="ECO:0000313" key="1">
    <source>
        <dbReference type="EMBL" id="MFC4722429.1"/>
    </source>
</evidence>
<reference evidence="2" key="1">
    <citation type="journal article" date="2019" name="Int. J. Syst. Evol. Microbiol.">
        <title>The Global Catalogue of Microorganisms (GCM) 10K type strain sequencing project: providing services to taxonomists for standard genome sequencing and annotation.</title>
        <authorList>
            <consortium name="The Broad Institute Genomics Platform"/>
            <consortium name="The Broad Institute Genome Sequencing Center for Infectious Disease"/>
            <person name="Wu L."/>
            <person name="Ma J."/>
        </authorList>
    </citation>
    <scope>NUCLEOTIDE SEQUENCE [LARGE SCALE GENOMIC DNA]</scope>
    <source>
        <strain evidence="2">CCUG 63682</strain>
    </source>
</reference>
<gene>
    <name evidence="1" type="ORF">ACFO5O_08850</name>
</gene>
<dbReference type="Proteomes" id="UP001595953">
    <property type="component" value="Unassembled WGS sequence"/>
</dbReference>
<sequence>MIKNSLIIFILTFTIIACKESSSETKLDESIEYYLNQPKVVFKKTIHYVDFDSVYYFYDNGLLFKKGKQFEENQKFGIWKLYDKDSDLREIREWFTIYGESQINRVWHLNKKGDTLAWRYQDSIYQQPEFINDTTSIRFTVYGL</sequence>
<evidence type="ECO:0008006" key="3">
    <source>
        <dbReference type="Google" id="ProtNLM"/>
    </source>
</evidence>
<dbReference type="PROSITE" id="PS51257">
    <property type="entry name" value="PROKAR_LIPOPROTEIN"/>
    <property type="match status" value="1"/>
</dbReference>
<keyword evidence="2" id="KW-1185">Reference proteome</keyword>
<comment type="caution">
    <text evidence="1">The sequence shown here is derived from an EMBL/GenBank/DDBJ whole genome shotgun (WGS) entry which is preliminary data.</text>
</comment>
<dbReference type="RefSeq" id="WP_387962929.1">
    <property type="nucleotide sequence ID" value="NZ_JBHSGP010000014.1"/>
</dbReference>
<accession>A0ABV9N4N4</accession>